<dbReference type="EMBL" id="HBHX01017001">
    <property type="protein sequence ID" value="CAE0108853.1"/>
    <property type="molecule type" value="Transcribed_RNA"/>
</dbReference>
<feature type="region of interest" description="Disordered" evidence="1">
    <location>
        <begin position="1"/>
        <end position="58"/>
    </location>
</feature>
<proteinExistence type="predicted"/>
<reference evidence="2" key="1">
    <citation type="submission" date="2021-01" db="EMBL/GenBank/DDBJ databases">
        <authorList>
            <person name="Corre E."/>
            <person name="Pelletier E."/>
            <person name="Niang G."/>
            <person name="Scheremetjew M."/>
            <person name="Finn R."/>
            <person name="Kale V."/>
            <person name="Holt S."/>
            <person name="Cochrane G."/>
            <person name="Meng A."/>
            <person name="Brown T."/>
            <person name="Cohen L."/>
        </authorList>
    </citation>
    <scope>NUCLEOTIDE SEQUENCE</scope>
    <source>
        <strain evidence="2">CCMP281</strain>
    </source>
</reference>
<protein>
    <submittedName>
        <fullName evidence="2">Uncharacterized protein</fullName>
    </submittedName>
</protein>
<feature type="region of interest" description="Disordered" evidence="1">
    <location>
        <begin position="70"/>
        <end position="147"/>
    </location>
</feature>
<organism evidence="2">
    <name type="scientific">Haptolina ericina</name>
    <dbReference type="NCBI Taxonomy" id="156174"/>
    <lineage>
        <taxon>Eukaryota</taxon>
        <taxon>Haptista</taxon>
        <taxon>Haptophyta</taxon>
        <taxon>Prymnesiophyceae</taxon>
        <taxon>Prymnesiales</taxon>
        <taxon>Prymnesiaceae</taxon>
        <taxon>Haptolina</taxon>
    </lineage>
</organism>
<evidence type="ECO:0000313" key="2">
    <source>
        <dbReference type="EMBL" id="CAE0108853.1"/>
    </source>
</evidence>
<feature type="compositionally biased region" description="Basic and acidic residues" evidence="1">
    <location>
        <begin position="121"/>
        <end position="134"/>
    </location>
</feature>
<dbReference type="AlphaFoldDB" id="A0A7S3EWJ3"/>
<name>A0A7S3EWJ3_9EUKA</name>
<evidence type="ECO:0000256" key="1">
    <source>
        <dbReference type="SAM" id="MobiDB-lite"/>
    </source>
</evidence>
<sequence>MPLGKHAAENEIFGKPETERNFQSSLRGGNSKPLRTARDHRDFPWTRMAPPQSATDWKAASKVYVNANFRNSLREGESHKRSTSAPPRRPTGGRRSMHMPSPMKYGEGTVWQTRTELLKTLGREPTSEEIRKQMAENGEDDDPSGIKSTADAAAKLHERMRAHASADTLDRRVYGIHTAEDWKASSKPQVEQRFASSLRSWDGAHDVGANQDAINGMRLYGGSDPDRWPNNYGPTSYGGWKRITKARADEILKASLRGGSP</sequence>
<feature type="compositionally biased region" description="Basic and acidic residues" evidence="1">
    <location>
        <begin position="1"/>
        <end position="20"/>
    </location>
</feature>
<accession>A0A7S3EWJ3</accession>
<gene>
    <name evidence="2" type="ORF">HERI1096_LOCUS9513</name>
</gene>